<organism evidence="1 2">
    <name type="scientific">Smallanthus sonchifolius</name>
    <dbReference type="NCBI Taxonomy" id="185202"/>
    <lineage>
        <taxon>Eukaryota</taxon>
        <taxon>Viridiplantae</taxon>
        <taxon>Streptophyta</taxon>
        <taxon>Embryophyta</taxon>
        <taxon>Tracheophyta</taxon>
        <taxon>Spermatophyta</taxon>
        <taxon>Magnoliopsida</taxon>
        <taxon>eudicotyledons</taxon>
        <taxon>Gunneridae</taxon>
        <taxon>Pentapetalae</taxon>
        <taxon>asterids</taxon>
        <taxon>campanulids</taxon>
        <taxon>Asterales</taxon>
        <taxon>Asteraceae</taxon>
        <taxon>Asteroideae</taxon>
        <taxon>Heliantheae alliance</taxon>
        <taxon>Millerieae</taxon>
        <taxon>Smallanthus</taxon>
    </lineage>
</organism>
<evidence type="ECO:0000313" key="2">
    <source>
        <dbReference type="Proteomes" id="UP001056120"/>
    </source>
</evidence>
<name>A0ACB9IM22_9ASTR</name>
<keyword evidence="2" id="KW-1185">Reference proteome</keyword>
<gene>
    <name evidence="1" type="ORF">L1987_24809</name>
</gene>
<reference evidence="2" key="1">
    <citation type="journal article" date="2022" name="Mol. Ecol. Resour.">
        <title>The genomes of chicory, endive, great burdock and yacon provide insights into Asteraceae palaeo-polyploidization history and plant inulin production.</title>
        <authorList>
            <person name="Fan W."/>
            <person name="Wang S."/>
            <person name="Wang H."/>
            <person name="Wang A."/>
            <person name="Jiang F."/>
            <person name="Liu H."/>
            <person name="Zhao H."/>
            <person name="Xu D."/>
            <person name="Zhang Y."/>
        </authorList>
    </citation>
    <scope>NUCLEOTIDE SEQUENCE [LARGE SCALE GENOMIC DNA]</scope>
    <source>
        <strain evidence="2">cv. Yunnan</strain>
    </source>
</reference>
<proteinExistence type="predicted"/>
<protein>
    <submittedName>
        <fullName evidence="1">Uncharacterized protein</fullName>
    </submittedName>
</protein>
<comment type="caution">
    <text evidence="1">The sequence shown here is derived from an EMBL/GenBank/DDBJ whole genome shotgun (WGS) entry which is preliminary data.</text>
</comment>
<dbReference type="EMBL" id="CM042025">
    <property type="protein sequence ID" value="KAI3808847.1"/>
    <property type="molecule type" value="Genomic_DNA"/>
</dbReference>
<reference evidence="1 2" key="2">
    <citation type="journal article" date="2022" name="Mol. Ecol. Resour.">
        <title>The genomes of chicory, endive, great burdock and yacon provide insights into Asteraceae paleo-polyploidization history and plant inulin production.</title>
        <authorList>
            <person name="Fan W."/>
            <person name="Wang S."/>
            <person name="Wang H."/>
            <person name="Wang A."/>
            <person name="Jiang F."/>
            <person name="Liu H."/>
            <person name="Zhao H."/>
            <person name="Xu D."/>
            <person name="Zhang Y."/>
        </authorList>
    </citation>
    <scope>NUCLEOTIDE SEQUENCE [LARGE SCALE GENOMIC DNA]</scope>
    <source>
        <strain evidence="2">cv. Yunnan</strain>
        <tissue evidence="1">Leaves</tissue>
    </source>
</reference>
<dbReference type="Proteomes" id="UP001056120">
    <property type="component" value="Linkage Group LG08"/>
</dbReference>
<sequence>MDSEENDATNTAQILSKSDPLLGDPSVYTITPVPPRPPTEITFFKEEPVENDSKGGGKRRKRGIDGEFYDVNDTSSSSFAPVAPQGLVPVWTMGPPEGVGMHGGAFFMIPTAVPCNGPSSAHLPQIWALPAGASGYVPAMQVVGSSTEWGEVVTKLAPISSSVSCEKKELQLMVGSSTESSSS</sequence>
<evidence type="ECO:0000313" key="1">
    <source>
        <dbReference type="EMBL" id="KAI3808847.1"/>
    </source>
</evidence>
<accession>A0ACB9IM22</accession>